<evidence type="ECO:0000259" key="2">
    <source>
        <dbReference type="Pfam" id="PF13439"/>
    </source>
</evidence>
<dbReference type="InterPro" id="IPR028098">
    <property type="entry name" value="Glyco_trans_4-like_N"/>
</dbReference>
<dbReference type="SUPFAM" id="SSF53756">
    <property type="entry name" value="UDP-Glycosyltransferase/glycogen phosphorylase"/>
    <property type="match status" value="1"/>
</dbReference>
<protein>
    <submittedName>
        <fullName evidence="3">Glycosyl transferase</fullName>
    </submittedName>
</protein>
<name>A0A248K2D5_9PROT</name>
<dbReference type="InterPro" id="IPR001296">
    <property type="entry name" value="Glyco_trans_1"/>
</dbReference>
<keyword evidence="4" id="KW-1185">Reference proteome</keyword>
<dbReference type="Gene3D" id="3.40.50.2000">
    <property type="entry name" value="Glycogen Phosphorylase B"/>
    <property type="match status" value="2"/>
</dbReference>
<gene>
    <name evidence="3" type="ORF">Y958_27385</name>
</gene>
<dbReference type="Pfam" id="PF13439">
    <property type="entry name" value="Glyco_transf_4"/>
    <property type="match status" value="1"/>
</dbReference>
<organism evidence="3 4">
    <name type="scientific">Nitrospirillum viridazoti CBAmc</name>
    <dbReference type="NCBI Taxonomy" id="1441467"/>
    <lineage>
        <taxon>Bacteria</taxon>
        <taxon>Pseudomonadati</taxon>
        <taxon>Pseudomonadota</taxon>
        <taxon>Alphaproteobacteria</taxon>
        <taxon>Rhodospirillales</taxon>
        <taxon>Azospirillaceae</taxon>
        <taxon>Nitrospirillum</taxon>
        <taxon>Nitrospirillum viridazoti</taxon>
    </lineage>
</organism>
<feature type="domain" description="Glycosyl transferase family 1" evidence="1">
    <location>
        <begin position="176"/>
        <end position="314"/>
    </location>
</feature>
<dbReference type="PANTHER" id="PTHR45947">
    <property type="entry name" value="SULFOQUINOVOSYL TRANSFERASE SQD2"/>
    <property type="match status" value="1"/>
</dbReference>
<evidence type="ECO:0000313" key="4">
    <source>
        <dbReference type="Proteomes" id="UP000197153"/>
    </source>
</evidence>
<dbReference type="PANTHER" id="PTHR45947:SF13">
    <property type="entry name" value="TRANSFERASE"/>
    <property type="match status" value="1"/>
</dbReference>
<dbReference type="KEGG" id="nao:Y958_27385"/>
<dbReference type="AlphaFoldDB" id="A0A248K2D5"/>
<keyword evidence="3" id="KW-0808">Transferase</keyword>
<feature type="domain" description="Glycosyltransferase subfamily 4-like N-terminal" evidence="2">
    <location>
        <begin position="18"/>
        <end position="139"/>
    </location>
</feature>
<proteinExistence type="predicted"/>
<dbReference type="Proteomes" id="UP000197153">
    <property type="component" value="Chromosome 3"/>
</dbReference>
<accession>A0A248K2D5</accession>
<evidence type="ECO:0000259" key="1">
    <source>
        <dbReference type="Pfam" id="PF00534"/>
    </source>
</evidence>
<dbReference type="CDD" id="cd03802">
    <property type="entry name" value="GT4_AviGT4-like"/>
    <property type="match status" value="1"/>
</dbReference>
<dbReference type="GO" id="GO:0016757">
    <property type="term" value="F:glycosyltransferase activity"/>
    <property type="evidence" value="ECO:0007669"/>
    <property type="project" value="InterPro"/>
</dbReference>
<dbReference type="EMBL" id="CP022112">
    <property type="protein sequence ID" value="ASG24584.1"/>
    <property type="molecule type" value="Genomic_DNA"/>
</dbReference>
<evidence type="ECO:0000313" key="3">
    <source>
        <dbReference type="EMBL" id="ASG24584.1"/>
    </source>
</evidence>
<sequence>MKIAQIAPLYETVPPTYYGGTERVISYLTDELVDLGHDVTLFASGASQTKARLVPMRPKALWLDDAPLKSPVVAHLAMLEQVRARADEFDVLHFHLSHFMHFPFFKECAQRTVTTPHGRLDYVDLAPSYGLWPRYPMISISDRQRRPLADANWLATVYHGLPLDLYRPPADRPGGTGNYLAFLGRFSRDKRPDRAIEIAEKSGLSLKMAAKVGDDDGPYFKEHVEPRIDGRVIQHVGEIDDAGKPGFLGDAAALLMPIDWPEPFGLVVIEAFACGTPVIAWNNGAMPEIIDQGVTGFVVDTIADAVDAVEKVRALDRARIREVFERRFSVAAMARNYVAAYEALLKGGGAASVPGGRAVAAPSP</sequence>
<dbReference type="RefSeq" id="WP_088875004.1">
    <property type="nucleotide sequence ID" value="NZ_CP022112.1"/>
</dbReference>
<dbReference type="InterPro" id="IPR050194">
    <property type="entry name" value="Glycosyltransferase_grp1"/>
</dbReference>
<dbReference type="Pfam" id="PF00534">
    <property type="entry name" value="Glycos_transf_1"/>
    <property type="match status" value="1"/>
</dbReference>
<reference evidence="3 4" key="1">
    <citation type="submission" date="2017-06" db="EMBL/GenBank/DDBJ databases">
        <title>Complete genome sequence of Nitrospirillum amazonense strain CBAmC, an endophytic nitrogen-fixing and plant growth-promoting bacterium, isolated from sugarcane.</title>
        <authorList>
            <person name="Schwab S."/>
            <person name="dos Santos Teixeira K.R."/>
            <person name="Simoes Araujo J.L."/>
            <person name="Soares Vidal M."/>
            <person name="Borges de Freitas H.R."/>
            <person name="Rivello Crivelaro A.L."/>
            <person name="Bueno de Camargo Nunes A."/>
            <person name="dos Santos C.M."/>
            <person name="Palmeira da Silva Rosa D."/>
            <person name="da Silva Padilha D."/>
            <person name="da Silva E."/>
            <person name="Araujo Terra L."/>
            <person name="Soares Mendes V."/>
            <person name="Farinelli L."/>
            <person name="Magalhaes Cruz L."/>
            <person name="Baldani J.I."/>
        </authorList>
    </citation>
    <scope>NUCLEOTIDE SEQUENCE [LARGE SCALE GENOMIC DNA]</scope>
    <source>
        <strain evidence="3 4">CBAmC</strain>
    </source>
</reference>